<dbReference type="AlphaFoldDB" id="A0A0F9DS38"/>
<sequence>LIEASLSMNSDVKIDVSTPNGVGNVFFKKRFSGQYDVFVFDWKDDPRKDIEWYKKEKRKLDSISPVIAASEIDRNYFASIEDMCIPYEYIKVAVNFDLEGSGKIIGGLDVADEGRDSNCLVVRKGSKVLYIESWKQGNTAQTARKAYQICLDKNVDVIQYDSIGVGAGVKGEFSNINAREKNMKMRVVPVNVGSPPTKGYFCENRKNVDQFINLKAELWWKLRRRFEKTYEYVYNDKEYDLDELISVPDNEELIRELSSPQYEITEAGKIKIESKEHMKKRGLQSPNIADALILSFYIKNLIEVRMRVL</sequence>
<feature type="non-terminal residue" evidence="1">
    <location>
        <position position="1"/>
    </location>
</feature>
<dbReference type="EMBL" id="LAZR01027801">
    <property type="protein sequence ID" value="KKL64574.1"/>
    <property type="molecule type" value="Genomic_DNA"/>
</dbReference>
<organism evidence="1">
    <name type="scientific">marine sediment metagenome</name>
    <dbReference type="NCBI Taxonomy" id="412755"/>
    <lineage>
        <taxon>unclassified sequences</taxon>
        <taxon>metagenomes</taxon>
        <taxon>ecological metagenomes</taxon>
    </lineage>
</organism>
<name>A0A0F9DS38_9ZZZZ</name>
<evidence type="ECO:0000313" key="1">
    <source>
        <dbReference type="EMBL" id="KKL64574.1"/>
    </source>
</evidence>
<accession>A0A0F9DS38</accession>
<protein>
    <recommendedName>
        <fullName evidence="2">Terminase large subunit gp17-like C-terminal domain-containing protein</fullName>
    </recommendedName>
</protein>
<dbReference type="Gene3D" id="3.30.420.240">
    <property type="match status" value="1"/>
</dbReference>
<comment type="caution">
    <text evidence="1">The sequence shown here is derived from an EMBL/GenBank/DDBJ whole genome shotgun (WGS) entry which is preliminary data.</text>
</comment>
<evidence type="ECO:0008006" key="2">
    <source>
        <dbReference type="Google" id="ProtNLM"/>
    </source>
</evidence>
<gene>
    <name evidence="1" type="ORF">LCGC14_2163630</name>
</gene>
<proteinExistence type="predicted"/>
<reference evidence="1" key="1">
    <citation type="journal article" date="2015" name="Nature">
        <title>Complex archaea that bridge the gap between prokaryotes and eukaryotes.</title>
        <authorList>
            <person name="Spang A."/>
            <person name="Saw J.H."/>
            <person name="Jorgensen S.L."/>
            <person name="Zaremba-Niedzwiedzka K."/>
            <person name="Martijn J."/>
            <person name="Lind A.E."/>
            <person name="van Eijk R."/>
            <person name="Schleper C."/>
            <person name="Guy L."/>
            <person name="Ettema T.J."/>
        </authorList>
    </citation>
    <scope>NUCLEOTIDE SEQUENCE</scope>
</reference>